<feature type="domain" description="HTH tetR-type" evidence="3">
    <location>
        <begin position="10"/>
        <end position="70"/>
    </location>
</feature>
<dbReference type="GO" id="GO:0003677">
    <property type="term" value="F:DNA binding"/>
    <property type="evidence" value="ECO:0007669"/>
    <property type="project" value="UniProtKB-UniRule"/>
</dbReference>
<sequence length="206" mass="25057">MYETFENLPEDRKEQIIQICIEEFAKNGYENTSTNTIVKRLGISKGLLFLYFKSKMHLYLYLIDFLTKVYYIKYINLFPNQHPTEFIDIFNYTGDFYKILIKENPYIIVFFLKMEMNISSEIQKEINLIRNEYHERFLKNLNMNYIRKNIDIQKILNLLHMASYHIGQVILRDSEGDLEFFNKHADKYIREYNDYLDIIKLGTYER</sequence>
<dbReference type="SUPFAM" id="SSF48498">
    <property type="entry name" value="Tetracyclin repressor-like, C-terminal domain"/>
    <property type="match status" value="1"/>
</dbReference>
<dbReference type="InterPro" id="IPR036271">
    <property type="entry name" value="Tet_transcr_reg_TetR-rel_C_sf"/>
</dbReference>
<evidence type="ECO:0000256" key="2">
    <source>
        <dbReference type="PROSITE-ProRule" id="PRU00335"/>
    </source>
</evidence>
<dbReference type="RefSeq" id="WP_161839552.1">
    <property type="nucleotide sequence ID" value="NZ_CP048000.1"/>
</dbReference>
<dbReference type="PROSITE" id="PS50977">
    <property type="entry name" value="HTH_TETR_2"/>
    <property type="match status" value="1"/>
</dbReference>
<evidence type="ECO:0000259" key="3">
    <source>
        <dbReference type="PROSITE" id="PS50977"/>
    </source>
</evidence>
<dbReference type="PANTHER" id="PTHR43479">
    <property type="entry name" value="ACREF/ENVCD OPERON REPRESSOR-RELATED"/>
    <property type="match status" value="1"/>
</dbReference>
<dbReference type="InterPro" id="IPR001647">
    <property type="entry name" value="HTH_TetR"/>
</dbReference>
<gene>
    <name evidence="4" type="ORF">Ana3638_19730</name>
</gene>
<evidence type="ECO:0000256" key="1">
    <source>
        <dbReference type="ARBA" id="ARBA00023125"/>
    </source>
</evidence>
<proteinExistence type="predicted"/>
<dbReference type="PRINTS" id="PR00455">
    <property type="entry name" value="HTHTETR"/>
</dbReference>
<name>A0A6P1TS12_9FIRM</name>
<evidence type="ECO:0000313" key="4">
    <source>
        <dbReference type="EMBL" id="QHQ62731.1"/>
    </source>
</evidence>
<dbReference type="PANTHER" id="PTHR43479:SF11">
    <property type="entry name" value="ACREF_ENVCD OPERON REPRESSOR-RELATED"/>
    <property type="match status" value="1"/>
</dbReference>
<evidence type="ECO:0000313" key="5">
    <source>
        <dbReference type="Proteomes" id="UP000464314"/>
    </source>
</evidence>
<dbReference type="AlphaFoldDB" id="A0A6P1TS12"/>
<dbReference type="EMBL" id="CP048000">
    <property type="protein sequence ID" value="QHQ62731.1"/>
    <property type="molecule type" value="Genomic_DNA"/>
</dbReference>
<accession>A0A6P1TS12</accession>
<feature type="DNA-binding region" description="H-T-H motif" evidence="2">
    <location>
        <begin position="33"/>
        <end position="52"/>
    </location>
</feature>
<dbReference type="Proteomes" id="UP000464314">
    <property type="component" value="Chromosome"/>
</dbReference>
<organism evidence="4 5">
    <name type="scientific">Anaerocolumna sedimenticola</name>
    <dbReference type="NCBI Taxonomy" id="2696063"/>
    <lineage>
        <taxon>Bacteria</taxon>
        <taxon>Bacillati</taxon>
        <taxon>Bacillota</taxon>
        <taxon>Clostridia</taxon>
        <taxon>Lachnospirales</taxon>
        <taxon>Lachnospiraceae</taxon>
        <taxon>Anaerocolumna</taxon>
    </lineage>
</organism>
<dbReference type="KEGG" id="anr:Ana3638_19730"/>
<dbReference type="PROSITE" id="PS01081">
    <property type="entry name" value="HTH_TETR_1"/>
    <property type="match status" value="1"/>
</dbReference>
<dbReference type="InterPro" id="IPR023772">
    <property type="entry name" value="DNA-bd_HTH_TetR-type_CS"/>
</dbReference>
<dbReference type="Gene3D" id="1.10.357.10">
    <property type="entry name" value="Tetracycline Repressor, domain 2"/>
    <property type="match status" value="1"/>
</dbReference>
<dbReference type="SUPFAM" id="SSF46689">
    <property type="entry name" value="Homeodomain-like"/>
    <property type="match status" value="1"/>
</dbReference>
<reference evidence="4 5" key="1">
    <citation type="submission" date="2020-01" db="EMBL/GenBank/DDBJ databases">
        <title>Genome analysis of Anaerocolumna sp. CBA3638.</title>
        <authorList>
            <person name="Kim J."/>
            <person name="Roh S.W."/>
        </authorList>
    </citation>
    <scope>NUCLEOTIDE SEQUENCE [LARGE SCALE GENOMIC DNA]</scope>
    <source>
        <strain evidence="4 5">CBA3638</strain>
    </source>
</reference>
<dbReference type="InterPro" id="IPR009057">
    <property type="entry name" value="Homeodomain-like_sf"/>
</dbReference>
<keyword evidence="5" id="KW-1185">Reference proteome</keyword>
<protein>
    <submittedName>
        <fullName evidence="4">TetR family transcriptional regulator</fullName>
    </submittedName>
</protein>
<dbReference type="Pfam" id="PF00440">
    <property type="entry name" value="TetR_N"/>
    <property type="match status" value="1"/>
</dbReference>
<dbReference type="InterPro" id="IPR050624">
    <property type="entry name" value="HTH-type_Tx_Regulator"/>
</dbReference>
<keyword evidence="1 2" id="KW-0238">DNA-binding</keyword>